<dbReference type="Gene3D" id="3.50.50.60">
    <property type="entry name" value="FAD/NAD(P)-binding domain"/>
    <property type="match status" value="2"/>
</dbReference>
<dbReference type="GeneID" id="84800957"/>
<organism evidence="1 2">
    <name type="scientific">Peptostreptococcus stomatis DSM 17678</name>
    <dbReference type="NCBI Taxonomy" id="596315"/>
    <lineage>
        <taxon>Bacteria</taxon>
        <taxon>Bacillati</taxon>
        <taxon>Bacillota</taxon>
        <taxon>Clostridia</taxon>
        <taxon>Peptostreptococcales</taxon>
        <taxon>Peptostreptococcaceae</taxon>
        <taxon>Peptostreptococcus</taxon>
    </lineage>
</organism>
<dbReference type="EMBL" id="ADGQ01000060">
    <property type="protein sequence ID" value="EFM64472.1"/>
    <property type="molecule type" value="Genomic_DNA"/>
</dbReference>
<sequence>MDKKVVIIGAGVSGLSAGIYALQAGYSVEIYEKNKMPGGECAGWNRQGYHIDNCIHFLVGCNKDEQLYKMWENLGVLSDSLEIYREPYFYCMEMDGVTLHLWRNLEKARKVFLELAPEDTKELNLFFDCAKSLECIKPPCDISIAHMNLIQFIKLGMSMKDANKAIKEYGKQSMEDFTNRFTNYYIRAIFKNYFNSNFIALSFVASYAFYTSNTAAIPEGGSVGLVSRMLAKFESLGGKLHLGVNIEKINIADKQVVSIIGNNGKVINSDNYIWCADPHSLFYDLIDEGYLDKNLRYMYENPEGYVSNTGYQVAFGIVTEADLKLPEGSIIFPCDEYDVAGETHNFCGMRVYDYDETLFPMGKRVIQCNVLQNAENYAYWFGLKDNKEKYNQEKQRIAEELRLRVEKKFPQLEGKLIVLGTYSPVTFTTWCNAYKGGYMSFNPQKGYKSKYVKSIIKGINNLYLASQWIQTGGGLPIAAASGKFAIDNMKSHRKIPVCRGNIF</sequence>
<dbReference type="RefSeq" id="WP_007790152.1">
    <property type="nucleotide sequence ID" value="NZ_ADGQ01000060.1"/>
</dbReference>
<dbReference type="Pfam" id="PF13450">
    <property type="entry name" value="NAD_binding_8"/>
    <property type="match status" value="1"/>
</dbReference>
<keyword evidence="2" id="KW-1185">Reference proteome</keyword>
<dbReference type="SUPFAM" id="SSF51905">
    <property type="entry name" value="FAD/NAD(P)-binding domain"/>
    <property type="match status" value="1"/>
</dbReference>
<name>E0E3W1_9FIRM</name>
<dbReference type="InterPro" id="IPR036188">
    <property type="entry name" value="FAD/NAD-bd_sf"/>
</dbReference>
<dbReference type="AlphaFoldDB" id="E0E3W1"/>
<dbReference type="PANTHER" id="PTHR43734">
    <property type="entry name" value="PHYTOENE DESATURASE"/>
    <property type="match status" value="1"/>
</dbReference>
<reference evidence="1 2" key="1">
    <citation type="submission" date="2010-08" db="EMBL/GenBank/DDBJ databases">
        <authorList>
            <person name="Harkins D.M."/>
            <person name="Madupu R."/>
            <person name="Durkin A.S."/>
            <person name="Torralba M."/>
            <person name="Methe B."/>
            <person name="Sutton G.G."/>
            <person name="Nelson K.E."/>
        </authorList>
    </citation>
    <scope>NUCLEOTIDE SEQUENCE [LARGE SCALE GENOMIC DNA]</scope>
    <source>
        <strain evidence="1 2">DSM 17678</strain>
    </source>
</reference>
<protein>
    <submittedName>
        <fullName evidence="1">FAD dependent oxidoreductase</fullName>
    </submittedName>
</protein>
<evidence type="ECO:0000313" key="2">
    <source>
        <dbReference type="Proteomes" id="UP000003244"/>
    </source>
</evidence>
<comment type="caution">
    <text evidence="1">The sequence shown here is derived from an EMBL/GenBank/DDBJ whole genome shotgun (WGS) entry which is preliminary data.</text>
</comment>
<evidence type="ECO:0000313" key="1">
    <source>
        <dbReference type="EMBL" id="EFM64472.1"/>
    </source>
</evidence>
<dbReference type="OrthoDB" id="9814556at2"/>
<dbReference type="STRING" id="596315.HMPREF0634_0603"/>
<dbReference type="Proteomes" id="UP000003244">
    <property type="component" value="Unassembled WGS sequence"/>
</dbReference>
<accession>E0E3W1</accession>
<gene>
    <name evidence="1" type="ORF">HMPREF0634_0603</name>
</gene>
<dbReference type="PANTHER" id="PTHR43734:SF4">
    <property type="entry name" value="AMINE OXIDASE DOMAIN-CONTAINING PROTEIN"/>
    <property type="match status" value="1"/>
</dbReference>
<proteinExistence type="predicted"/>
<dbReference type="eggNOG" id="COG1233">
    <property type="taxonomic scope" value="Bacteria"/>
</dbReference>